<dbReference type="EMBL" id="BPLR01008693">
    <property type="protein sequence ID" value="GIY26511.1"/>
    <property type="molecule type" value="Genomic_DNA"/>
</dbReference>
<proteinExistence type="predicted"/>
<sequence>MEVKKLEKTASQPDFHTNRLCNSSVLE</sequence>
<feature type="non-terminal residue" evidence="2">
    <location>
        <position position="27"/>
    </location>
</feature>
<keyword evidence="3" id="KW-1185">Reference proteome</keyword>
<feature type="region of interest" description="Disordered" evidence="1">
    <location>
        <begin position="1"/>
        <end position="27"/>
    </location>
</feature>
<accession>A0AAV4S089</accession>
<evidence type="ECO:0000313" key="2">
    <source>
        <dbReference type="EMBL" id="GIY26511.1"/>
    </source>
</evidence>
<reference evidence="2 3" key="1">
    <citation type="submission" date="2021-06" db="EMBL/GenBank/DDBJ databases">
        <title>Caerostris extrusa draft genome.</title>
        <authorList>
            <person name="Kono N."/>
            <person name="Arakawa K."/>
        </authorList>
    </citation>
    <scope>NUCLEOTIDE SEQUENCE [LARGE SCALE GENOMIC DNA]</scope>
</reference>
<evidence type="ECO:0000256" key="1">
    <source>
        <dbReference type="SAM" id="MobiDB-lite"/>
    </source>
</evidence>
<gene>
    <name evidence="2" type="ORF">CEXT_541141</name>
</gene>
<dbReference type="AlphaFoldDB" id="A0AAV4S089"/>
<name>A0AAV4S089_CAEEX</name>
<dbReference type="Proteomes" id="UP001054945">
    <property type="component" value="Unassembled WGS sequence"/>
</dbReference>
<comment type="caution">
    <text evidence="2">The sequence shown here is derived from an EMBL/GenBank/DDBJ whole genome shotgun (WGS) entry which is preliminary data.</text>
</comment>
<feature type="compositionally biased region" description="Polar residues" evidence="1">
    <location>
        <begin position="9"/>
        <end position="27"/>
    </location>
</feature>
<protein>
    <submittedName>
        <fullName evidence="2">Uncharacterized protein</fullName>
    </submittedName>
</protein>
<evidence type="ECO:0000313" key="3">
    <source>
        <dbReference type="Proteomes" id="UP001054945"/>
    </source>
</evidence>
<organism evidence="2 3">
    <name type="scientific">Caerostris extrusa</name>
    <name type="common">Bark spider</name>
    <name type="synonym">Caerostris bankana</name>
    <dbReference type="NCBI Taxonomy" id="172846"/>
    <lineage>
        <taxon>Eukaryota</taxon>
        <taxon>Metazoa</taxon>
        <taxon>Ecdysozoa</taxon>
        <taxon>Arthropoda</taxon>
        <taxon>Chelicerata</taxon>
        <taxon>Arachnida</taxon>
        <taxon>Araneae</taxon>
        <taxon>Araneomorphae</taxon>
        <taxon>Entelegynae</taxon>
        <taxon>Araneoidea</taxon>
        <taxon>Araneidae</taxon>
        <taxon>Caerostris</taxon>
    </lineage>
</organism>